<comment type="caution">
    <text evidence="3">The sequence shown here is derived from an EMBL/GenBank/DDBJ whole genome shotgun (WGS) entry which is preliminary data.</text>
</comment>
<evidence type="ECO:0000256" key="1">
    <source>
        <dbReference type="SAM" id="MobiDB-lite"/>
    </source>
</evidence>
<evidence type="ECO:0000313" key="4">
    <source>
        <dbReference type="Proteomes" id="UP001286313"/>
    </source>
</evidence>
<dbReference type="Proteomes" id="UP001286313">
    <property type="component" value="Unassembled WGS sequence"/>
</dbReference>
<gene>
    <name evidence="3" type="ORF">Pcinc_038652</name>
</gene>
<evidence type="ECO:0000313" key="3">
    <source>
        <dbReference type="EMBL" id="KAK3854910.1"/>
    </source>
</evidence>
<dbReference type="AlphaFoldDB" id="A0AAE1ELD5"/>
<feature type="region of interest" description="Disordered" evidence="1">
    <location>
        <begin position="228"/>
        <end position="252"/>
    </location>
</feature>
<evidence type="ECO:0000256" key="2">
    <source>
        <dbReference type="SAM" id="SignalP"/>
    </source>
</evidence>
<reference evidence="3" key="1">
    <citation type="submission" date="2023-10" db="EMBL/GenBank/DDBJ databases">
        <title>Genome assemblies of two species of porcelain crab, Petrolisthes cinctipes and Petrolisthes manimaculis (Anomura: Porcellanidae).</title>
        <authorList>
            <person name="Angst P."/>
        </authorList>
    </citation>
    <scope>NUCLEOTIDE SEQUENCE</scope>
    <source>
        <strain evidence="3">PB745_01</strain>
        <tissue evidence="3">Gill</tissue>
    </source>
</reference>
<proteinExistence type="predicted"/>
<keyword evidence="2" id="KW-0732">Signal</keyword>
<protein>
    <submittedName>
        <fullName evidence="3">Uncharacterized protein</fullName>
    </submittedName>
</protein>
<accession>A0AAE1ELD5</accession>
<feature type="signal peptide" evidence="2">
    <location>
        <begin position="1"/>
        <end position="23"/>
    </location>
</feature>
<sequence>MFHLHTTLPALLLLLSLSPSLRSTSLSSLPSSLSPRMHSHLPHYPHIIHVPSTSLSTLISSTFPFAFPPPSSSHIFIFTFTLLSLLLSHPHLLQLPNFSSSSSSSHTCCCYPLTPPTWLNLPVQSTGTALKFFLSFLDIPPKDIRFALTPALSLQEVNRGVRMSWWPGGFVYECHHNSLDERLDGRGGLEIPQHMAPASLYARSNGSASSASPPTVSTPSMLIVPQPINAAKMPPTPPGLGQNPPNNGTARKYQCKMCPQVSTVT</sequence>
<name>A0AAE1ELD5_PETCI</name>
<dbReference type="EMBL" id="JAWQEG010006419">
    <property type="protein sequence ID" value="KAK3854910.1"/>
    <property type="molecule type" value="Genomic_DNA"/>
</dbReference>
<organism evidence="3 4">
    <name type="scientific">Petrolisthes cinctipes</name>
    <name type="common">Flat porcelain crab</name>
    <dbReference type="NCBI Taxonomy" id="88211"/>
    <lineage>
        <taxon>Eukaryota</taxon>
        <taxon>Metazoa</taxon>
        <taxon>Ecdysozoa</taxon>
        <taxon>Arthropoda</taxon>
        <taxon>Crustacea</taxon>
        <taxon>Multicrustacea</taxon>
        <taxon>Malacostraca</taxon>
        <taxon>Eumalacostraca</taxon>
        <taxon>Eucarida</taxon>
        <taxon>Decapoda</taxon>
        <taxon>Pleocyemata</taxon>
        <taxon>Anomura</taxon>
        <taxon>Galatheoidea</taxon>
        <taxon>Porcellanidae</taxon>
        <taxon>Petrolisthes</taxon>
    </lineage>
</organism>
<feature type="chain" id="PRO_5042153369" evidence="2">
    <location>
        <begin position="24"/>
        <end position="265"/>
    </location>
</feature>
<feature type="compositionally biased region" description="Low complexity" evidence="1">
    <location>
        <begin position="239"/>
        <end position="248"/>
    </location>
</feature>
<feature type="region of interest" description="Disordered" evidence="1">
    <location>
        <begin position="202"/>
        <end position="221"/>
    </location>
</feature>
<keyword evidence="4" id="KW-1185">Reference proteome</keyword>
<feature type="compositionally biased region" description="Low complexity" evidence="1">
    <location>
        <begin position="207"/>
        <end position="220"/>
    </location>
</feature>